<evidence type="ECO:0000313" key="1">
    <source>
        <dbReference type="EMBL" id="CAC5370105.1"/>
    </source>
</evidence>
<dbReference type="OrthoDB" id="6137292at2759"/>
<protein>
    <submittedName>
        <fullName evidence="1">Uncharacterized protein</fullName>
    </submittedName>
</protein>
<keyword evidence="2" id="KW-1185">Reference proteome</keyword>
<reference evidence="1 2" key="1">
    <citation type="submission" date="2020-06" db="EMBL/GenBank/DDBJ databases">
        <authorList>
            <person name="Li R."/>
            <person name="Bekaert M."/>
        </authorList>
    </citation>
    <scope>NUCLEOTIDE SEQUENCE [LARGE SCALE GENOMIC DNA]</scope>
    <source>
        <strain evidence="2">wild</strain>
    </source>
</reference>
<dbReference type="EMBL" id="CACVKT020001654">
    <property type="protein sequence ID" value="CAC5370105.1"/>
    <property type="molecule type" value="Genomic_DNA"/>
</dbReference>
<proteinExistence type="predicted"/>
<organism evidence="1 2">
    <name type="scientific">Mytilus coruscus</name>
    <name type="common">Sea mussel</name>
    <dbReference type="NCBI Taxonomy" id="42192"/>
    <lineage>
        <taxon>Eukaryota</taxon>
        <taxon>Metazoa</taxon>
        <taxon>Spiralia</taxon>
        <taxon>Lophotrochozoa</taxon>
        <taxon>Mollusca</taxon>
        <taxon>Bivalvia</taxon>
        <taxon>Autobranchia</taxon>
        <taxon>Pteriomorphia</taxon>
        <taxon>Mytilida</taxon>
        <taxon>Mytiloidea</taxon>
        <taxon>Mytilidae</taxon>
        <taxon>Mytilinae</taxon>
        <taxon>Mytilus</taxon>
    </lineage>
</organism>
<name>A0A6J8APV5_MYTCO</name>
<gene>
    <name evidence="1" type="ORF">MCOR_9063</name>
</gene>
<sequence length="189" mass="22278">MSKMDEEMSRKIYQYLCNIIGTEEVVKTRRKIFCELDSVIQITNISVLSSGSKAEGLDLKGSDYDHMHVYEMFQVYENKRKVLFFANKIPIVMDISDTKPGFTKLKLYNQRHVYESDISQWVEIEEGETYISSKLFREDGLLDNMIIHGPCQSVRNETYDCAFCLRCKEWITPARQWVFRSRSAWPDDR</sequence>
<dbReference type="Proteomes" id="UP000507470">
    <property type="component" value="Unassembled WGS sequence"/>
</dbReference>
<accession>A0A6J8APV5</accession>
<dbReference type="AlphaFoldDB" id="A0A6J8APV5"/>
<evidence type="ECO:0000313" key="2">
    <source>
        <dbReference type="Proteomes" id="UP000507470"/>
    </source>
</evidence>